<evidence type="ECO:0000313" key="4">
    <source>
        <dbReference type="Proteomes" id="UP000494165"/>
    </source>
</evidence>
<proteinExistence type="predicted"/>
<organism evidence="3 4">
    <name type="scientific">Cloeon dipterum</name>
    <dbReference type="NCBI Taxonomy" id="197152"/>
    <lineage>
        <taxon>Eukaryota</taxon>
        <taxon>Metazoa</taxon>
        <taxon>Ecdysozoa</taxon>
        <taxon>Arthropoda</taxon>
        <taxon>Hexapoda</taxon>
        <taxon>Insecta</taxon>
        <taxon>Pterygota</taxon>
        <taxon>Palaeoptera</taxon>
        <taxon>Ephemeroptera</taxon>
        <taxon>Pisciforma</taxon>
        <taxon>Baetidae</taxon>
        <taxon>Cloeon</taxon>
    </lineage>
</organism>
<dbReference type="GO" id="GO:0031252">
    <property type="term" value="C:cell leading edge"/>
    <property type="evidence" value="ECO:0007669"/>
    <property type="project" value="TreeGrafter"/>
</dbReference>
<gene>
    <name evidence="3" type="ORF">CLODIP_2_CD15789</name>
</gene>
<feature type="coiled-coil region" evidence="1">
    <location>
        <begin position="55"/>
        <end position="96"/>
    </location>
</feature>
<dbReference type="InterPro" id="IPR024849">
    <property type="entry name" value="Shootin-1"/>
</dbReference>
<dbReference type="GO" id="GO:2001224">
    <property type="term" value="P:positive regulation of neuron migration"/>
    <property type="evidence" value="ECO:0007669"/>
    <property type="project" value="TreeGrafter"/>
</dbReference>
<evidence type="ECO:0000256" key="2">
    <source>
        <dbReference type="SAM" id="MobiDB-lite"/>
    </source>
</evidence>
<keyword evidence="1" id="KW-0175">Coiled coil</keyword>
<name>A0A8S1BXV7_9INSE</name>
<evidence type="ECO:0008006" key="5">
    <source>
        <dbReference type="Google" id="ProtNLM"/>
    </source>
</evidence>
<dbReference type="PANTHER" id="PTHR46606">
    <property type="entry name" value="SHOOTIN-1"/>
    <property type="match status" value="1"/>
</dbReference>
<feature type="compositionally biased region" description="Pro residues" evidence="2">
    <location>
        <begin position="399"/>
        <end position="422"/>
    </location>
</feature>
<feature type="region of interest" description="Disordered" evidence="2">
    <location>
        <begin position="381"/>
        <end position="448"/>
    </location>
</feature>
<evidence type="ECO:0000256" key="1">
    <source>
        <dbReference type="SAM" id="Coils"/>
    </source>
</evidence>
<dbReference type="PANTHER" id="PTHR46606:SF5">
    <property type="entry name" value="SHOOTIN-1"/>
    <property type="match status" value="1"/>
</dbReference>
<dbReference type="OrthoDB" id="6429491at2759"/>
<dbReference type="GO" id="GO:0048812">
    <property type="term" value="P:neuron projection morphogenesis"/>
    <property type="evidence" value="ECO:0007669"/>
    <property type="project" value="TreeGrafter"/>
</dbReference>
<dbReference type="EMBL" id="CADEPI010000006">
    <property type="protein sequence ID" value="CAB3361589.1"/>
    <property type="molecule type" value="Genomic_DNA"/>
</dbReference>
<accession>A0A8S1BXV7</accession>
<evidence type="ECO:0000313" key="3">
    <source>
        <dbReference type="EMBL" id="CAB3361589.1"/>
    </source>
</evidence>
<dbReference type="AlphaFoldDB" id="A0A8S1BXV7"/>
<dbReference type="GO" id="GO:0005737">
    <property type="term" value="C:cytoplasm"/>
    <property type="evidence" value="ECO:0007669"/>
    <property type="project" value="TreeGrafter"/>
</dbReference>
<sequence>MPEIVNTTTPSAGGTRGAPVMRATAANQAKAAVGPTAEGRNQCASSIEVRLRKQLDDCERRRKDLVTLNQKITRENEALQKKYRSIAAEFNNLKENYQGKVSDYNNLQRASETVCKEYEKLAELYKVETGAMQGAIEKAAGWYKENRALKRQSALIVQKYLQVSPNGFSEELTVIPENENDKKIFDELDSLRKNEKDLTSENSVLQVELNAAKLEEFEAQEKLIETMAKLEEEKVERQKLATEIKELEMRYKNLEQMMGVQTQEYQSLKQKCEEERKLMSNVKKEADKARKERNVLAHQSAILLADVVGDERLMMLLQEVENLKAKLEEESSKHSGQIDELQVKINELQEEGKMEALEEKLRLAEAELECEQKKNARLEARINDLENPLTTPLVTSMAGPPPPPPPPPPPAKMPPPPPPPPAGSLAPKGSLKITRSDKKQPEEANNAGAAIDDVINQIRGGRFTLRSTVKRKEDKPLVKQNTQAVDEMMNILGNMKRNNLRAALMKTNADD</sequence>
<protein>
    <recommendedName>
        <fullName evidence="5">Shootin-1</fullName>
    </recommendedName>
</protein>
<reference evidence="3 4" key="1">
    <citation type="submission" date="2020-04" db="EMBL/GenBank/DDBJ databases">
        <authorList>
            <person name="Alioto T."/>
            <person name="Alioto T."/>
            <person name="Gomez Garrido J."/>
        </authorList>
    </citation>
    <scope>NUCLEOTIDE SEQUENCE [LARGE SCALE GENOMIC DNA]</scope>
</reference>
<dbReference type="Proteomes" id="UP000494165">
    <property type="component" value="Unassembled WGS sequence"/>
</dbReference>
<dbReference type="GO" id="GO:0044295">
    <property type="term" value="C:axonal growth cone"/>
    <property type="evidence" value="ECO:0007669"/>
    <property type="project" value="TreeGrafter"/>
</dbReference>
<keyword evidence="4" id="KW-1185">Reference proteome</keyword>
<comment type="caution">
    <text evidence="3">The sequence shown here is derived from an EMBL/GenBank/DDBJ whole genome shotgun (WGS) entry which is preliminary data.</text>
</comment>